<dbReference type="Proteomes" id="UP000294933">
    <property type="component" value="Unassembled WGS sequence"/>
</dbReference>
<evidence type="ECO:0000313" key="3">
    <source>
        <dbReference type="Proteomes" id="UP000294933"/>
    </source>
</evidence>
<keyword evidence="3" id="KW-1185">Reference proteome</keyword>
<name>A0A4Y7PGQ8_9AGAM</name>
<feature type="transmembrane region" description="Helical" evidence="1">
    <location>
        <begin position="440"/>
        <end position="460"/>
    </location>
</feature>
<feature type="transmembrane region" description="Helical" evidence="1">
    <location>
        <begin position="176"/>
        <end position="194"/>
    </location>
</feature>
<feature type="transmembrane region" description="Helical" evidence="1">
    <location>
        <begin position="370"/>
        <end position="394"/>
    </location>
</feature>
<evidence type="ECO:0000313" key="2">
    <source>
        <dbReference type="EMBL" id="TDL14346.1"/>
    </source>
</evidence>
<keyword evidence="1" id="KW-0812">Transmembrane</keyword>
<feature type="transmembrane region" description="Helical" evidence="1">
    <location>
        <begin position="287"/>
        <end position="315"/>
    </location>
</feature>
<protein>
    <submittedName>
        <fullName evidence="2">Uncharacterized protein</fullName>
    </submittedName>
</protein>
<reference evidence="2 3" key="1">
    <citation type="submission" date="2018-06" db="EMBL/GenBank/DDBJ databases">
        <title>A transcriptomic atlas of mushroom development highlights an independent origin of complex multicellularity.</title>
        <authorList>
            <consortium name="DOE Joint Genome Institute"/>
            <person name="Krizsan K."/>
            <person name="Almasi E."/>
            <person name="Merenyi Z."/>
            <person name="Sahu N."/>
            <person name="Viragh M."/>
            <person name="Koszo T."/>
            <person name="Mondo S."/>
            <person name="Kiss B."/>
            <person name="Balint B."/>
            <person name="Kues U."/>
            <person name="Barry K."/>
            <person name="Hegedus J.C."/>
            <person name="Henrissat B."/>
            <person name="Johnson J."/>
            <person name="Lipzen A."/>
            <person name="Ohm R."/>
            <person name="Nagy I."/>
            <person name="Pangilinan J."/>
            <person name="Yan J."/>
            <person name="Xiong Y."/>
            <person name="Grigoriev I.V."/>
            <person name="Hibbett D.S."/>
            <person name="Nagy L.G."/>
        </authorList>
    </citation>
    <scope>NUCLEOTIDE SEQUENCE [LARGE SCALE GENOMIC DNA]</scope>
    <source>
        <strain evidence="2 3">SZMC22713</strain>
    </source>
</reference>
<feature type="transmembrane region" description="Helical" evidence="1">
    <location>
        <begin position="40"/>
        <end position="59"/>
    </location>
</feature>
<feature type="transmembrane region" description="Helical" evidence="1">
    <location>
        <begin position="215"/>
        <end position="245"/>
    </location>
</feature>
<accession>A0A4Y7PGQ8</accession>
<dbReference type="OrthoDB" id="3058001at2759"/>
<feature type="transmembrane region" description="Helical" evidence="1">
    <location>
        <begin position="414"/>
        <end position="433"/>
    </location>
</feature>
<gene>
    <name evidence="2" type="ORF">BD410DRAFT_846118</name>
</gene>
<dbReference type="EMBL" id="ML170351">
    <property type="protein sequence ID" value="TDL14346.1"/>
    <property type="molecule type" value="Genomic_DNA"/>
</dbReference>
<evidence type="ECO:0000256" key="1">
    <source>
        <dbReference type="SAM" id="Phobius"/>
    </source>
</evidence>
<proteinExistence type="predicted"/>
<sequence length="461" mass="51407">MSDVRSNAVAGPSQSYELQDIPPRANEFAFTNRWHPKLTLFRLLVITLTAGFGLAKAILTYLGQSIGPTTLEWVFAVVICLFLYFLGLFETHAPLSAPWLFEKDCMFVCWQLLRAFKWSTPTYRSDERSIGMLIKPPHPSITGYRILLVLITTTFGSIKAVLSYQGHTTSPTTLDWAFGVVIIMGLYWLGLYQMSTVQVLPALFDTDYTPVIQRFLLLSFAGGFQLGYVLIHIVGMALATGWGYIWLHGLIDLWSAKTSGEGKDESSSPPTVPPSKYDVIAEWFFKFMWSTGACAAIGAAVVGVVFLLVHLFVVLQPALSAIVRYVRRWRGEDERDPDEERGLLAWAQDAIPRQPISLVKYHPVLQYVRIGLLAIGYIVGHAVVFLFTMGWTLLWFTGLRGLWSGTVTSSDDSIFYKAFIWSFTLIWSTWACAAMGMGSAGCLAVLASLIAPITGFGRIYR</sequence>
<feature type="transmembrane region" description="Helical" evidence="1">
    <location>
        <begin position="71"/>
        <end position="89"/>
    </location>
</feature>
<keyword evidence="1" id="KW-1133">Transmembrane helix</keyword>
<dbReference type="AlphaFoldDB" id="A0A4Y7PGQ8"/>
<feature type="transmembrane region" description="Helical" evidence="1">
    <location>
        <begin position="142"/>
        <end position="164"/>
    </location>
</feature>
<keyword evidence="1" id="KW-0472">Membrane</keyword>
<dbReference type="VEuPathDB" id="FungiDB:BD410DRAFT_846118"/>
<organism evidence="2 3">
    <name type="scientific">Rickenella mellea</name>
    <dbReference type="NCBI Taxonomy" id="50990"/>
    <lineage>
        <taxon>Eukaryota</taxon>
        <taxon>Fungi</taxon>
        <taxon>Dikarya</taxon>
        <taxon>Basidiomycota</taxon>
        <taxon>Agaricomycotina</taxon>
        <taxon>Agaricomycetes</taxon>
        <taxon>Hymenochaetales</taxon>
        <taxon>Rickenellaceae</taxon>
        <taxon>Rickenella</taxon>
    </lineage>
</organism>